<dbReference type="PANTHER" id="PTHR48258">
    <property type="entry name" value="DUF4218 DOMAIN-CONTAINING PROTEIN-RELATED"/>
    <property type="match status" value="1"/>
</dbReference>
<dbReference type="Pfam" id="PF13960">
    <property type="entry name" value="DUF4218"/>
    <property type="match status" value="1"/>
</dbReference>
<evidence type="ECO:0000259" key="3">
    <source>
        <dbReference type="Pfam" id="PF13960"/>
    </source>
</evidence>
<evidence type="ECO:0000313" key="5">
    <source>
        <dbReference type="RefSeq" id="XP_056688037.1"/>
    </source>
</evidence>
<reference evidence="5" key="2">
    <citation type="submission" date="2025-08" db="UniProtKB">
        <authorList>
            <consortium name="RefSeq"/>
        </authorList>
    </citation>
    <scope>IDENTIFICATION</scope>
    <source>
        <tissue evidence="5">Leaf</tissue>
    </source>
</reference>
<accession>A0ABM3QXE1</accession>
<dbReference type="GeneID" id="110787705"/>
<feature type="domain" description="DUF4218" evidence="3">
    <location>
        <begin position="493"/>
        <end position="614"/>
    </location>
</feature>
<dbReference type="InterPro" id="IPR025452">
    <property type="entry name" value="DUF4218"/>
</dbReference>
<gene>
    <name evidence="5" type="primary">LOC110787705</name>
</gene>
<dbReference type="InterPro" id="IPR025312">
    <property type="entry name" value="DUF4216"/>
</dbReference>
<dbReference type="Pfam" id="PF13952">
    <property type="entry name" value="DUF4216"/>
    <property type="match status" value="1"/>
</dbReference>
<organism evidence="4 5">
    <name type="scientific">Spinacia oleracea</name>
    <name type="common">Spinach</name>
    <dbReference type="NCBI Taxonomy" id="3562"/>
    <lineage>
        <taxon>Eukaryota</taxon>
        <taxon>Viridiplantae</taxon>
        <taxon>Streptophyta</taxon>
        <taxon>Embryophyta</taxon>
        <taxon>Tracheophyta</taxon>
        <taxon>Spermatophyta</taxon>
        <taxon>Magnoliopsida</taxon>
        <taxon>eudicotyledons</taxon>
        <taxon>Gunneridae</taxon>
        <taxon>Pentapetalae</taxon>
        <taxon>Caryophyllales</taxon>
        <taxon>Chenopodiaceae</taxon>
        <taxon>Chenopodioideae</taxon>
        <taxon>Anserineae</taxon>
        <taxon>Spinacia</taxon>
    </lineage>
</organism>
<evidence type="ECO:0008006" key="6">
    <source>
        <dbReference type="Google" id="ProtNLM"/>
    </source>
</evidence>
<dbReference type="PANTHER" id="PTHR48258:SF5">
    <property type="match status" value="1"/>
</dbReference>
<name>A0ABM3QXE1_SPIOL</name>
<protein>
    <recommendedName>
        <fullName evidence="6">DUF4218 domain-containing protein</fullName>
    </recommendedName>
</protein>
<dbReference type="Pfam" id="PF02992">
    <property type="entry name" value="Transposase_21"/>
    <property type="match status" value="1"/>
</dbReference>
<proteinExistence type="predicted"/>
<feature type="region of interest" description="Disordered" evidence="1">
    <location>
        <begin position="933"/>
        <end position="961"/>
    </location>
</feature>
<evidence type="ECO:0000259" key="2">
    <source>
        <dbReference type="Pfam" id="PF13952"/>
    </source>
</evidence>
<reference evidence="4" key="1">
    <citation type="journal article" date="2021" name="Nat. Commun.">
        <title>Genomic analyses provide insights into spinach domestication and the genetic basis of agronomic traits.</title>
        <authorList>
            <person name="Cai X."/>
            <person name="Sun X."/>
            <person name="Xu C."/>
            <person name="Sun H."/>
            <person name="Wang X."/>
            <person name="Ge C."/>
            <person name="Zhang Z."/>
            <person name="Wang Q."/>
            <person name="Fei Z."/>
            <person name="Jiao C."/>
            <person name="Wang Q."/>
        </authorList>
    </citation>
    <scope>NUCLEOTIDE SEQUENCE [LARGE SCALE GENOMIC DNA]</scope>
    <source>
        <strain evidence="4">cv. Varoflay</strain>
    </source>
</reference>
<keyword evidence="4" id="KW-1185">Reference proteome</keyword>
<dbReference type="InterPro" id="IPR004242">
    <property type="entry name" value="Transposase_21"/>
</dbReference>
<feature type="domain" description="DUF4216" evidence="2">
    <location>
        <begin position="793"/>
        <end position="867"/>
    </location>
</feature>
<dbReference type="RefSeq" id="XP_056688037.1">
    <property type="nucleotide sequence ID" value="XM_056832059.1"/>
</dbReference>
<feature type="compositionally biased region" description="Basic and acidic residues" evidence="1">
    <location>
        <begin position="949"/>
        <end position="961"/>
    </location>
</feature>
<dbReference type="Proteomes" id="UP000813463">
    <property type="component" value="Chromosome 6"/>
</dbReference>
<sequence length="961" mass="110989">MLKDAEVELYPGFLPKGETVPDSLHEADKIIKGISLGYEKIHACPNDCMLFRKDKAKNDNCSVCGASRWKPSNEECKGGSSSTKAKKERKIPIKVLRYFPLKPRLQRLYMSSKTAEDMIWHDKDRKKENGVLRHPADTEAWQSFDRKYPEYALEPRNVRLGLASDGFNPFGEKRSTYSTWPVILAAYNLPPWLCMKKEYIMLLMIIPGPKAPGNDIDTYLQPLIDDLKELWEVGVPTYDAYKKETFQLHASLLWTINDFPAYGNLSGWCVYGKNACPYCNKDTWSKRYNNSGKVFYLGGRMFLDIDHKYRYDEKSFDNTKEFRPAPIPPSGSEVLQQLKNIVFALGKTTKDEISGVVKNTWKKESRLFDLPYWKDNLLRHNLDVMHIEKNVCDNIINTLLNVPKKSKDNLKARRTLEEIWAKDRFCEVLENVKFPDGHASNISRCVMKRKLHGLKSHDCHVLMQLLLPMAMRESVNEKVASVLIELCDFFRALCAKTLVVSELEKLQKRIVVTLCNMEKNIPPTFFTIMVHLVVHLADEAKIGGPVNNRWMYPIERRYQTILSIRYLSTLNDYVRNKACLEGSIANGYLLQECLAYCARYMDDVEGRINRSSRNSTLGGDNDHVSGLFPTIGQPYGRKEGFMMDEKQKTQAHRYVLFNSDCKEIESLREEHVTHIKRITRRTRPTPIVLDRMHNEEFSDWLKIFVNDPNNQNDERITDDVKSLAFGPMPIARRFHAFNMNNGYKFRTKEYERNKKTQNSGVMVVAKTQSYASPRDTRPIIGDVTYYGVLTDIIELNYYNRFKIVLFRCNWVDVNHASGMKKDKLNFTLVNLSSSIDSGERLSDEPFVFASQAQQVIYVQDRTQSDWFIPEPIRPRDTFDRGDDSVEQDLPVENEFQGTSSGQQNIEIDIADMTWMSSDVAMTKRRRLTKIRVSANTSTSAASTSTEDVNNGREEKLLKTWR</sequence>
<evidence type="ECO:0000313" key="4">
    <source>
        <dbReference type="Proteomes" id="UP000813463"/>
    </source>
</evidence>
<evidence type="ECO:0000256" key="1">
    <source>
        <dbReference type="SAM" id="MobiDB-lite"/>
    </source>
</evidence>
<feature type="compositionally biased region" description="Low complexity" evidence="1">
    <location>
        <begin position="933"/>
        <end position="945"/>
    </location>
</feature>